<accession>A0A645FWF3</accession>
<comment type="caution">
    <text evidence="1">The sequence shown here is derived from an EMBL/GenBank/DDBJ whole genome shotgun (WGS) entry which is preliminary data.</text>
</comment>
<reference evidence="1" key="1">
    <citation type="submission" date="2019-08" db="EMBL/GenBank/DDBJ databases">
        <authorList>
            <person name="Kucharzyk K."/>
            <person name="Murdoch R.W."/>
            <person name="Higgins S."/>
            <person name="Loffler F."/>
        </authorList>
    </citation>
    <scope>NUCLEOTIDE SEQUENCE</scope>
</reference>
<evidence type="ECO:0000313" key="1">
    <source>
        <dbReference type="EMBL" id="MPN18775.1"/>
    </source>
</evidence>
<proteinExistence type="predicted"/>
<name>A0A645FWF3_9ZZZZ</name>
<organism evidence="1">
    <name type="scientific">bioreactor metagenome</name>
    <dbReference type="NCBI Taxonomy" id="1076179"/>
    <lineage>
        <taxon>unclassified sequences</taxon>
        <taxon>metagenomes</taxon>
        <taxon>ecological metagenomes</taxon>
    </lineage>
</organism>
<sequence length="34" mass="3550">MAGVATLEMISARGGFEVSDLIDKIVGEVKKNGN</sequence>
<dbReference type="EMBL" id="VSSQ01066188">
    <property type="protein sequence ID" value="MPN18775.1"/>
    <property type="molecule type" value="Genomic_DNA"/>
</dbReference>
<protein>
    <submittedName>
        <fullName evidence="1">Uncharacterized protein</fullName>
    </submittedName>
</protein>
<gene>
    <name evidence="1" type="ORF">SDC9_166138</name>
</gene>
<dbReference type="AlphaFoldDB" id="A0A645FWF3"/>